<evidence type="ECO:0000313" key="14">
    <source>
        <dbReference type="EMBL" id="TWT90869.1"/>
    </source>
</evidence>
<dbReference type="SUPFAM" id="SSF52833">
    <property type="entry name" value="Thioredoxin-like"/>
    <property type="match status" value="1"/>
</dbReference>
<proteinExistence type="inferred from homology"/>
<keyword evidence="4" id="KW-0049">Antioxidant</keyword>
<evidence type="ECO:0000256" key="11">
    <source>
        <dbReference type="ARBA" id="ARBA00049091"/>
    </source>
</evidence>
<evidence type="ECO:0000256" key="3">
    <source>
        <dbReference type="ARBA" id="ARBA00022559"/>
    </source>
</evidence>
<evidence type="ECO:0000313" key="15">
    <source>
        <dbReference type="Proteomes" id="UP000315440"/>
    </source>
</evidence>
<keyword evidence="7" id="KW-0676">Redox-active center</keyword>
<name>A0A5C5ZTW3_9BACT</name>
<dbReference type="AlphaFoldDB" id="A0A5C5ZTW3"/>
<dbReference type="InterPro" id="IPR050924">
    <property type="entry name" value="Peroxiredoxin_BCP/PrxQ"/>
</dbReference>
<reference evidence="14 15" key="1">
    <citation type="submission" date="2019-02" db="EMBL/GenBank/DDBJ databases">
        <title>Deep-cultivation of Planctomycetes and their phenomic and genomic characterization uncovers novel biology.</title>
        <authorList>
            <person name="Wiegand S."/>
            <person name="Jogler M."/>
            <person name="Boedeker C."/>
            <person name="Pinto D."/>
            <person name="Vollmers J."/>
            <person name="Rivas-Marin E."/>
            <person name="Kohn T."/>
            <person name="Peeters S.H."/>
            <person name="Heuer A."/>
            <person name="Rast P."/>
            <person name="Oberbeckmann S."/>
            <person name="Bunk B."/>
            <person name="Jeske O."/>
            <person name="Meyerdierks A."/>
            <person name="Storesund J.E."/>
            <person name="Kallscheuer N."/>
            <person name="Luecker S."/>
            <person name="Lage O.M."/>
            <person name="Pohl T."/>
            <person name="Merkel B.J."/>
            <person name="Hornburger P."/>
            <person name="Mueller R.-W."/>
            <person name="Bruemmer F."/>
            <person name="Labrenz M."/>
            <person name="Spormann A.M."/>
            <person name="Op Den Camp H."/>
            <person name="Overmann J."/>
            <person name="Amann R."/>
            <person name="Jetten M.S.M."/>
            <person name="Mascher T."/>
            <person name="Medema M.H."/>
            <person name="Devos D.P."/>
            <person name="Kaster A.-K."/>
            <person name="Ovreas L."/>
            <person name="Rohde M."/>
            <person name="Galperin M.Y."/>
            <person name="Jogler C."/>
        </authorList>
    </citation>
    <scope>NUCLEOTIDE SEQUENCE [LARGE SCALE GENOMIC DNA]</scope>
    <source>
        <strain evidence="14 15">Mal64</strain>
    </source>
</reference>
<sequence precursor="true">MNMFRSPGRPSLARPSLALLVAAALSSSAPLASAAEPPAKGDKAADFTLGKLGGGELKLSDALADGPVALIVLRGFPEYQCPACSRQVAEYVRHAEEFAAVGAQVVMVYPGPSGVLPAKAEEFMTDVELPEGFTLLLDPDYKFTNLYHLRWDAPRETAYPTTLVIGEDGVIDFAKVSKTHGGRTKADDALHALGHHSHEQGHATAE</sequence>
<evidence type="ECO:0000256" key="5">
    <source>
        <dbReference type="ARBA" id="ARBA00023002"/>
    </source>
</evidence>
<evidence type="ECO:0000256" key="7">
    <source>
        <dbReference type="ARBA" id="ARBA00023284"/>
    </source>
</evidence>
<feature type="domain" description="Thioredoxin" evidence="13">
    <location>
        <begin position="38"/>
        <end position="198"/>
    </location>
</feature>
<evidence type="ECO:0000256" key="10">
    <source>
        <dbReference type="ARBA" id="ARBA00042639"/>
    </source>
</evidence>
<evidence type="ECO:0000259" key="13">
    <source>
        <dbReference type="PROSITE" id="PS51352"/>
    </source>
</evidence>
<keyword evidence="15" id="KW-1185">Reference proteome</keyword>
<dbReference type="InterPro" id="IPR000866">
    <property type="entry name" value="AhpC/TSA"/>
</dbReference>
<evidence type="ECO:0000256" key="9">
    <source>
        <dbReference type="ARBA" id="ARBA00038489"/>
    </source>
</evidence>
<feature type="signal peptide" evidence="12">
    <location>
        <begin position="1"/>
        <end position="34"/>
    </location>
</feature>
<keyword evidence="5" id="KW-0560">Oxidoreductase</keyword>
<dbReference type="PANTHER" id="PTHR42801:SF4">
    <property type="entry name" value="AHPC_TSA FAMILY PROTEIN"/>
    <property type="match status" value="1"/>
</dbReference>
<protein>
    <recommendedName>
        <fullName evidence="2">thioredoxin-dependent peroxiredoxin</fullName>
        <ecNumber evidence="2">1.11.1.24</ecNumber>
    </recommendedName>
    <alternativeName>
        <fullName evidence="8">Thioredoxin peroxidase</fullName>
    </alternativeName>
    <alternativeName>
        <fullName evidence="10">Thioredoxin-dependent peroxiredoxin Bcp</fullName>
    </alternativeName>
</protein>
<comment type="similarity">
    <text evidence="9">Belongs to the peroxiredoxin family. BCP/PrxQ subfamily.</text>
</comment>
<dbReference type="PROSITE" id="PS51352">
    <property type="entry name" value="THIOREDOXIN_2"/>
    <property type="match status" value="1"/>
</dbReference>
<dbReference type="InterPro" id="IPR013766">
    <property type="entry name" value="Thioredoxin_domain"/>
</dbReference>
<keyword evidence="12" id="KW-0732">Signal</keyword>
<evidence type="ECO:0000256" key="6">
    <source>
        <dbReference type="ARBA" id="ARBA00023157"/>
    </source>
</evidence>
<gene>
    <name evidence="14" type="ORF">Mal64_12670</name>
</gene>
<dbReference type="GO" id="GO:0034599">
    <property type="term" value="P:cellular response to oxidative stress"/>
    <property type="evidence" value="ECO:0007669"/>
    <property type="project" value="TreeGrafter"/>
</dbReference>
<dbReference type="InterPro" id="IPR036249">
    <property type="entry name" value="Thioredoxin-like_sf"/>
</dbReference>
<dbReference type="Pfam" id="PF00578">
    <property type="entry name" value="AhpC-TSA"/>
    <property type="match status" value="1"/>
</dbReference>
<keyword evidence="3" id="KW-0575">Peroxidase</keyword>
<accession>A0A5C5ZTW3</accession>
<feature type="chain" id="PRO_5023098781" description="thioredoxin-dependent peroxiredoxin" evidence="12">
    <location>
        <begin position="35"/>
        <end position="206"/>
    </location>
</feature>
<dbReference type="Proteomes" id="UP000315440">
    <property type="component" value="Unassembled WGS sequence"/>
</dbReference>
<keyword evidence="6" id="KW-1015">Disulfide bond</keyword>
<evidence type="ECO:0000256" key="12">
    <source>
        <dbReference type="SAM" id="SignalP"/>
    </source>
</evidence>
<evidence type="ECO:0000256" key="8">
    <source>
        <dbReference type="ARBA" id="ARBA00032824"/>
    </source>
</evidence>
<dbReference type="EC" id="1.11.1.24" evidence="2"/>
<dbReference type="RefSeq" id="WP_231993593.1">
    <property type="nucleotide sequence ID" value="NZ_SJPQ01000001.1"/>
</dbReference>
<evidence type="ECO:0000256" key="4">
    <source>
        <dbReference type="ARBA" id="ARBA00022862"/>
    </source>
</evidence>
<comment type="catalytic activity">
    <reaction evidence="11">
        <text>a hydroperoxide + [thioredoxin]-dithiol = an alcohol + [thioredoxin]-disulfide + H2O</text>
        <dbReference type="Rhea" id="RHEA:62620"/>
        <dbReference type="Rhea" id="RHEA-COMP:10698"/>
        <dbReference type="Rhea" id="RHEA-COMP:10700"/>
        <dbReference type="ChEBI" id="CHEBI:15377"/>
        <dbReference type="ChEBI" id="CHEBI:29950"/>
        <dbReference type="ChEBI" id="CHEBI:30879"/>
        <dbReference type="ChEBI" id="CHEBI:35924"/>
        <dbReference type="ChEBI" id="CHEBI:50058"/>
        <dbReference type="EC" id="1.11.1.24"/>
    </reaction>
</comment>
<evidence type="ECO:0000256" key="1">
    <source>
        <dbReference type="ARBA" id="ARBA00003330"/>
    </source>
</evidence>
<dbReference type="PANTHER" id="PTHR42801">
    <property type="entry name" value="THIOREDOXIN-DEPENDENT PEROXIDE REDUCTASE"/>
    <property type="match status" value="1"/>
</dbReference>
<dbReference type="GO" id="GO:0008379">
    <property type="term" value="F:thioredoxin peroxidase activity"/>
    <property type="evidence" value="ECO:0007669"/>
    <property type="project" value="TreeGrafter"/>
</dbReference>
<dbReference type="EMBL" id="SJPQ01000001">
    <property type="protein sequence ID" value="TWT90869.1"/>
    <property type="molecule type" value="Genomic_DNA"/>
</dbReference>
<dbReference type="Gene3D" id="3.40.30.10">
    <property type="entry name" value="Glutaredoxin"/>
    <property type="match status" value="1"/>
</dbReference>
<comment type="caution">
    <text evidence="14">The sequence shown here is derived from an EMBL/GenBank/DDBJ whole genome shotgun (WGS) entry which is preliminary data.</text>
</comment>
<dbReference type="GO" id="GO:0005737">
    <property type="term" value="C:cytoplasm"/>
    <property type="evidence" value="ECO:0007669"/>
    <property type="project" value="TreeGrafter"/>
</dbReference>
<comment type="function">
    <text evidence="1">Thiol-specific peroxidase that catalyzes the reduction of hydrogen peroxide and organic hydroperoxides to water and alcohols, respectively. Plays a role in cell protection against oxidative stress by detoxifying peroxides and as sensor of hydrogen peroxide-mediated signaling events.</text>
</comment>
<dbReference type="CDD" id="cd02970">
    <property type="entry name" value="PRX_like2"/>
    <property type="match status" value="1"/>
</dbReference>
<organism evidence="14 15">
    <name type="scientific">Pseudobythopirellula maris</name>
    <dbReference type="NCBI Taxonomy" id="2527991"/>
    <lineage>
        <taxon>Bacteria</taxon>
        <taxon>Pseudomonadati</taxon>
        <taxon>Planctomycetota</taxon>
        <taxon>Planctomycetia</taxon>
        <taxon>Pirellulales</taxon>
        <taxon>Lacipirellulaceae</taxon>
        <taxon>Pseudobythopirellula</taxon>
    </lineage>
</organism>
<evidence type="ECO:0000256" key="2">
    <source>
        <dbReference type="ARBA" id="ARBA00013017"/>
    </source>
</evidence>
<dbReference type="GO" id="GO:0045454">
    <property type="term" value="P:cell redox homeostasis"/>
    <property type="evidence" value="ECO:0007669"/>
    <property type="project" value="TreeGrafter"/>
</dbReference>